<evidence type="ECO:0000313" key="3">
    <source>
        <dbReference type="Proteomes" id="UP000502699"/>
    </source>
</evidence>
<dbReference type="Proteomes" id="UP000502699">
    <property type="component" value="Chromosome"/>
</dbReference>
<dbReference type="InterPro" id="IPR008538">
    <property type="entry name" value="Uma2"/>
</dbReference>
<accession>A0A6G7VC32</accession>
<dbReference type="CDD" id="cd06260">
    <property type="entry name" value="DUF820-like"/>
    <property type="match status" value="1"/>
</dbReference>
<keyword evidence="3" id="KW-1185">Reference proteome</keyword>
<evidence type="ECO:0000259" key="1">
    <source>
        <dbReference type="Pfam" id="PF05685"/>
    </source>
</evidence>
<dbReference type="KEGG" id="cjap:GWK36_05510"/>
<protein>
    <submittedName>
        <fullName evidence="2">Uma2 family endonuclease</fullName>
    </submittedName>
</protein>
<dbReference type="GO" id="GO:0004519">
    <property type="term" value="F:endonuclease activity"/>
    <property type="evidence" value="ECO:0007669"/>
    <property type="project" value="UniProtKB-KW"/>
</dbReference>
<proteinExistence type="predicted"/>
<dbReference type="PANTHER" id="PTHR34107:SF4">
    <property type="entry name" value="SLL1222 PROTEIN"/>
    <property type="match status" value="1"/>
</dbReference>
<reference evidence="3" key="1">
    <citation type="submission" date="2020-01" db="EMBL/GenBank/DDBJ databases">
        <title>Caldichromatium gen. nov., sp. nov., a thermophilic purple sulfur bacterium member of the family Chromatiaceae isolated from Nakabusa hot spring, Japan.</title>
        <authorList>
            <person name="Saini M.K."/>
            <person name="Hanada S."/>
            <person name="Tank M."/>
        </authorList>
    </citation>
    <scope>NUCLEOTIDE SEQUENCE [LARGE SCALE GENOMIC DNA]</scope>
    <source>
        <strain evidence="3">No.7</strain>
    </source>
</reference>
<keyword evidence="2" id="KW-0378">Hydrolase</keyword>
<dbReference type="Pfam" id="PF05685">
    <property type="entry name" value="Uma2"/>
    <property type="match status" value="1"/>
</dbReference>
<evidence type="ECO:0000313" key="2">
    <source>
        <dbReference type="EMBL" id="QIK37524.1"/>
    </source>
</evidence>
<dbReference type="InterPro" id="IPR012296">
    <property type="entry name" value="Nuclease_put_TT1808"/>
</dbReference>
<dbReference type="InterPro" id="IPR011335">
    <property type="entry name" value="Restrct_endonuc-II-like"/>
</dbReference>
<feature type="domain" description="Putative restriction endonuclease" evidence="1">
    <location>
        <begin position="18"/>
        <end position="128"/>
    </location>
</feature>
<dbReference type="Gene3D" id="3.90.1570.10">
    <property type="entry name" value="tt1808, chain A"/>
    <property type="match status" value="1"/>
</dbReference>
<dbReference type="AlphaFoldDB" id="A0A6G7VC32"/>
<organism evidence="2 3">
    <name type="scientific">Caldichromatium japonicum</name>
    <dbReference type="NCBI Taxonomy" id="2699430"/>
    <lineage>
        <taxon>Bacteria</taxon>
        <taxon>Pseudomonadati</taxon>
        <taxon>Pseudomonadota</taxon>
        <taxon>Gammaproteobacteria</taxon>
        <taxon>Chromatiales</taxon>
        <taxon>Chromatiaceae</taxon>
        <taxon>Caldichromatium</taxon>
    </lineage>
</organism>
<dbReference type="RefSeq" id="WP_166270290.1">
    <property type="nucleotide sequence ID" value="NZ_CP048029.1"/>
</dbReference>
<dbReference type="PANTHER" id="PTHR34107">
    <property type="entry name" value="SLL0198 PROTEIN-RELATED"/>
    <property type="match status" value="1"/>
</dbReference>
<gene>
    <name evidence="2" type="ORF">GWK36_05510</name>
</gene>
<keyword evidence="2" id="KW-0255">Endonuclease</keyword>
<sequence>MDWQSIITDPLLSELPFKIELNAWGKVEMTPATNLHGLLQATIAVLLRRHLLDGKVLLECSIETAKNIKVAAAAWCSAPLFARHGYRMPYPESSELVVEVASPSNRLSELIEKRELYSARGVQEVWICEETGEMRFARPTGPLTRPLICPGFPERVEL</sequence>
<dbReference type="EMBL" id="CP048029">
    <property type="protein sequence ID" value="QIK37524.1"/>
    <property type="molecule type" value="Genomic_DNA"/>
</dbReference>
<name>A0A6G7VC32_9GAMM</name>
<dbReference type="SUPFAM" id="SSF52980">
    <property type="entry name" value="Restriction endonuclease-like"/>
    <property type="match status" value="1"/>
</dbReference>
<keyword evidence="2" id="KW-0540">Nuclease</keyword>